<proteinExistence type="predicted"/>
<feature type="transmembrane region" description="Helical" evidence="1">
    <location>
        <begin position="193"/>
        <end position="217"/>
    </location>
</feature>
<feature type="transmembrane region" description="Helical" evidence="1">
    <location>
        <begin position="223"/>
        <end position="240"/>
    </location>
</feature>
<feature type="domain" description="Phosphatidic acid phosphatase type 2/haloperoxidase" evidence="2">
    <location>
        <begin position="123"/>
        <end position="238"/>
    </location>
</feature>
<dbReference type="InterPro" id="IPR000326">
    <property type="entry name" value="PAP2/HPO"/>
</dbReference>
<sequence>MPAPSPTPVTSSPSSRRARVRAAVGRARADHPALVPQLAVVVGLAFVVLGTAGFIGVLDAVQENDDLALLDEPALEFLVQARTDTVTGFLTLVSTVSGPVVLPVLIAVTAILWGALRRAWWPAVLLTGAMVASSLISLALKSVIARPRPPVDSMTVAGVETTYSFPSGHTIGAATFLLVLGYLLWIRRPSVPALLLWLAGTALGILLVAMSRLYLGYHFVSDVVASMALALAVLGGVIVLDRRRAIHAARKTATSEPAEDPGPGPAVT</sequence>
<evidence type="ECO:0000256" key="1">
    <source>
        <dbReference type="SAM" id="Phobius"/>
    </source>
</evidence>
<dbReference type="AlphaFoldDB" id="A0A939RTS1"/>
<dbReference type="Proteomes" id="UP000664209">
    <property type="component" value="Unassembled WGS sequence"/>
</dbReference>
<reference evidence="3" key="1">
    <citation type="submission" date="2021-03" db="EMBL/GenBank/DDBJ databases">
        <title>Actinotalea soli sp. nov., isolated from soil.</title>
        <authorList>
            <person name="Ping W."/>
            <person name="Zhang J."/>
        </authorList>
    </citation>
    <scope>NUCLEOTIDE SEQUENCE</scope>
    <source>
        <strain evidence="3">BY-33</strain>
    </source>
</reference>
<accession>A0A939RTS1</accession>
<keyword evidence="4" id="KW-1185">Reference proteome</keyword>
<comment type="caution">
    <text evidence="3">The sequence shown here is derived from an EMBL/GenBank/DDBJ whole genome shotgun (WGS) entry which is preliminary data.</text>
</comment>
<evidence type="ECO:0000313" key="4">
    <source>
        <dbReference type="Proteomes" id="UP000664209"/>
    </source>
</evidence>
<gene>
    <name evidence="3" type="ORF">J4G33_07560</name>
</gene>
<feature type="transmembrane region" description="Helical" evidence="1">
    <location>
        <begin position="96"/>
        <end position="116"/>
    </location>
</feature>
<feature type="transmembrane region" description="Helical" evidence="1">
    <location>
        <begin position="123"/>
        <end position="144"/>
    </location>
</feature>
<protein>
    <submittedName>
        <fullName evidence="3">Phosphatase PAP2 family protein</fullName>
    </submittedName>
</protein>
<keyword evidence="1" id="KW-0812">Transmembrane</keyword>
<dbReference type="PANTHER" id="PTHR14969">
    <property type="entry name" value="SPHINGOSINE-1-PHOSPHATE PHOSPHOHYDROLASE"/>
    <property type="match status" value="1"/>
</dbReference>
<evidence type="ECO:0000313" key="3">
    <source>
        <dbReference type="EMBL" id="MBO1751659.1"/>
    </source>
</evidence>
<organism evidence="3 4">
    <name type="scientific">Actinotalea soli</name>
    <dbReference type="NCBI Taxonomy" id="2819234"/>
    <lineage>
        <taxon>Bacteria</taxon>
        <taxon>Bacillati</taxon>
        <taxon>Actinomycetota</taxon>
        <taxon>Actinomycetes</taxon>
        <taxon>Micrococcales</taxon>
        <taxon>Cellulomonadaceae</taxon>
        <taxon>Actinotalea</taxon>
    </lineage>
</organism>
<dbReference type="PANTHER" id="PTHR14969:SF13">
    <property type="entry name" value="AT30094P"/>
    <property type="match status" value="1"/>
</dbReference>
<feature type="transmembrane region" description="Helical" evidence="1">
    <location>
        <begin position="164"/>
        <end position="186"/>
    </location>
</feature>
<dbReference type="CDD" id="cd03392">
    <property type="entry name" value="PAP2_like_2"/>
    <property type="match status" value="1"/>
</dbReference>
<dbReference type="InterPro" id="IPR036938">
    <property type="entry name" value="PAP2/HPO_sf"/>
</dbReference>
<dbReference type="Gene3D" id="1.20.144.10">
    <property type="entry name" value="Phosphatidic acid phosphatase type 2/haloperoxidase"/>
    <property type="match status" value="2"/>
</dbReference>
<name>A0A939RTS1_9CELL</name>
<feature type="transmembrane region" description="Helical" evidence="1">
    <location>
        <begin position="38"/>
        <end position="58"/>
    </location>
</feature>
<keyword evidence="1" id="KW-1133">Transmembrane helix</keyword>
<dbReference type="SUPFAM" id="SSF48317">
    <property type="entry name" value="Acid phosphatase/Vanadium-dependent haloperoxidase"/>
    <property type="match status" value="1"/>
</dbReference>
<evidence type="ECO:0000259" key="2">
    <source>
        <dbReference type="SMART" id="SM00014"/>
    </source>
</evidence>
<dbReference type="RefSeq" id="WP_208055337.1">
    <property type="nucleotide sequence ID" value="NZ_JAGEMK010000003.1"/>
</dbReference>
<dbReference type="SMART" id="SM00014">
    <property type="entry name" value="acidPPc"/>
    <property type="match status" value="1"/>
</dbReference>
<dbReference type="Pfam" id="PF01569">
    <property type="entry name" value="PAP2"/>
    <property type="match status" value="1"/>
</dbReference>
<dbReference type="EMBL" id="JAGEMK010000003">
    <property type="protein sequence ID" value="MBO1751659.1"/>
    <property type="molecule type" value="Genomic_DNA"/>
</dbReference>
<keyword evidence="1" id="KW-0472">Membrane</keyword>